<dbReference type="PROSITE" id="PS00376">
    <property type="entry name" value="ADOMET_SYNTHASE_1"/>
    <property type="match status" value="1"/>
</dbReference>
<comment type="catalytic activity">
    <reaction evidence="10 11">
        <text>L-methionine + ATP + H2O = S-adenosyl-L-methionine + phosphate + diphosphate</text>
        <dbReference type="Rhea" id="RHEA:21080"/>
        <dbReference type="ChEBI" id="CHEBI:15377"/>
        <dbReference type="ChEBI" id="CHEBI:30616"/>
        <dbReference type="ChEBI" id="CHEBI:33019"/>
        <dbReference type="ChEBI" id="CHEBI:43474"/>
        <dbReference type="ChEBI" id="CHEBI:57844"/>
        <dbReference type="ChEBI" id="CHEBI:59789"/>
        <dbReference type="EC" id="2.5.1.6"/>
    </reaction>
</comment>
<dbReference type="FunFam" id="3.30.300.10:FF:000003">
    <property type="entry name" value="S-adenosylmethionine synthase"/>
    <property type="match status" value="1"/>
</dbReference>
<keyword evidence="6 11" id="KW-0547">Nucleotide-binding</keyword>
<dbReference type="PIRSF" id="PIRSF000497">
    <property type="entry name" value="MAT"/>
    <property type="match status" value="1"/>
</dbReference>
<evidence type="ECO:0000256" key="8">
    <source>
        <dbReference type="ARBA" id="ARBA00022842"/>
    </source>
</evidence>
<comment type="pathway">
    <text evidence="1 11">Amino-acid biosynthesis; S-adenosyl-L-methionine biosynthesis; S-adenosyl-L-methionine from L-methionine: step 1/1.</text>
</comment>
<dbReference type="InterPro" id="IPR022629">
    <property type="entry name" value="S-AdoMet_synt_central"/>
</dbReference>
<dbReference type="PROSITE" id="PS00377">
    <property type="entry name" value="ADOMET_SYNTHASE_2"/>
    <property type="match status" value="1"/>
</dbReference>
<dbReference type="InterPro" id="IPR022636">
    <property type="entry name" value="S-AdoMet_synthetase_sfam"/>
</dbReference>
<dbReference type="GO" id="GO:0005524">
    <property type="term" value="F:ATP binding"/>
    <property type="evidence" value="ECO:0007669"/>
    <property type="project" value="UniProtKB-KW"/>
</dbReference>
<dbReference type="PANTHER" id="PTHR11964">
    <property type="entry name" value="S-ADENOSYLMETHIONINE SYNTHETASE"/>
    <property type="match status" value="1"/>
</dbReference>
<evidence type="ECO:0000256" key="1">
    <source>
        <dbReference type="ARBA" id="ARBA00005224"/>
    </source>
</evidence>
<dbReference type="InterPro" id="IPR022630">
    <property type="entry name" value="S-AdoMet_synt_C"/>
</dbReference>
<sequence>MSKRKAEDTNSVSETGSEGTDREFFLFTSESVGEGHPDKICDQVSDAILDAHLEQDPNAKVACECSTKTGMILAFGEITSKAVVDYQKVVRDTIKRIGYDDSNKGFDYKTCNVLLALEQQWPEIAQGVHIDRSEDDVGAGDQGLMFGYATDETEECMPLTQTLAHRLNEKIAELRRDGTFWWARPDTKTQITAEYYFDHGSAVPTRVHTVVVSTQHSEKISLEELRSEVIEKVIKSVIPGKFLDSETKYHINPCGAFVIGGPQGDAGLTGRKIIVDTYGGWGAHGGGAFSGKDYTKVDRSAAYAARWVAKSLVMGGLCRRCLVQVSYAIGVSEPISISIFHYGTSKYTTKQLLKIVNANFDLRPGHIIKALDLKKPIYKETSCYGHFGRKQFTWEQTKTLTIPKDL</sequence>
<dbReference type="NCBIfam" id="TIGR01034">
    <property type="entry name" value="metK"/>
    <property type="match status" value="1"/>
</dbReference>
<dbReference type="HAMAP" id="MF_00086">
    <property type="entry name" value="S_AdoMet_synth1"/>
    <property type="match status" value="1"/>
</dbReference>
<dbReference type="SUPFAM" id="SSF55973">
    <property type="entry name" value="S-adenosylmethionine synthetase"/>
    <property type="match status" value="3"/>
</dbReference>
<dbReference type="CDD" id="cd18079">
    <property type="entry name" value="S-AdoMet_synt"/>
    <property type="match status" value="1"/>
</dbReference>
<dbReference type="Gene3D" id="3.30.300.10">
    <property type="match status" value="3"/>
</dbReference>
<dbReference type="Pfam" id="PF00438">
    <property type="entry name" value="S-AdoMet_synt_N"/>
    <property type="match status" value="1"/>
</dbReference>
<keyword evidence="5 11" id="KW-0479">Metal-binding</keyword>
<keyword evidence="7 11" id="KW-0067">ATP-binding</keyword>
<dbReference type="InterPro" id="IPR022631">
    <property type="entry name" value="ADOMET_SYNTHASE_CS"/>
</dbReference>
<evidence type="ECO:0000256" key="6">
    <source>
        <dbReference type="ARBA" id="ARBA00022741"/>
    </source>
</evidence>
<evidence type="ECO:0000256" key="11">
    <source>
        <dbReference type="RuleBase" id="RU000541"/>
    </source>
</evidence>
<evidence type="ECO:0000313" key="17">
    <source>
        <dbReference type="Proteomes" id="UP001497623"/>
    </source>
</evidence>
<dbReference type="GO" id="GO:0046872">
    <property type="term" value="F:metal ion binding"/>
    <property type="evidence" value="ECO:0007669"/>
    <property type="project" value="UniProtKB-KW"/>
</dbReference>
<evidence type="ECO:0000256" key="9">
    <source>
        <dbReference type="ARBA" id="ARBA00022958"/>
    </source>
</evidence>
<evidence type="ECO:0000256" key="10">
    <source>
        <dbReference type="ARBA" id="ARBA00048344"/>
    </source>
</evidence>
<evidence type="ECO:0000259" key="14">
    <source>
        <dbReference type="Pfam" id="PF02772"/>
    </source>
</evidence>
<feature type="domain" description="S-adenosylmethionine synthetase central" evidence="14">
    <location>
        <begin position="137"/>
        <end position="257"/>
    </location>
</feature>
<comment type="caution">
    <text evidence="16">The sequence shown here is derived from an EMBL/GenBank/DDBJ whole genome shotgun (WGS) entry which is preliminary data.</text>
</comment>
<reference evidence="16 17" key="1">
    <citation type="submission" date="2024-05" db="EMBL/GenBank/DDBJ databases">
        <authorList>
            <person name="Wallberg A."/>
        </authorList>
    </citation>
    <scope>NUCLEOTIDE SEQUENCE [LARGE SCALE GENOMIC DNA]</scope>
</reference>
<comment type="cofactor">
    <cofactor evidence="11">
        <name>Mg(2+)</name>
        <dbReference type="ChEBI" id="CHEBI:18420"/>
    </cofactor>
    <text evidence="11">Binds 2 magnesium ions per subunit. The magnesium ions interact primarily with the substrate.</text>
</comment>
<dbReference type="InterPro" id="IPR022628">
    <property type="entry name" value="S-AdoMet_synt_N"/>
</dbReference>
<dbReference type="EMBL" id="CAXKWB010015164">
    <property type="protein sequence ID" value="CAL4112878.1"/>
    <property type="molecule type" value="Genomic_DNA"/>
</dbReference>
<keyword evidence="17" id="KW-1185">Reference proteome</keyword>
<evidence type="ECO:0000256" key="12">
    <source>
        <dbReference type="RuleBase" id="RU004462"/>
    </source>
</evidence>
<keyword evidence="4 11" id="KW-0808">Transferase</keyword>
<feature type="domain" description="S-adenosylmethionine synthetase N-terminal" evidence="13">
    <location>
        <begin position="25"/>
        <end position="120"/>
    </location>
</feature>
<evidence type="ECO:0000256" key="4">
    <source>
        <dbReference type="ARBA" id="ARBA00022679"/>
    </source>
</evidence>
<dbReference type="GO" id="GO:0004478">
    <property type="term" value="F:methionine adenosyltransferase activity"/>
    <property type="evidence" value="ECO:0007669"/>
    <property type="project" value="UniProtKB-EC"/>
</dbReference>
<proteinExistence type="inferred from homology"/>
<feature type="domain" description="S-adenosylmethionine synthetase C-terminal" evidence="15">
    <location>
        <begin position="259"/>
        <end position="396"/>
    </location>
</feature>
<protein>
    <recommendedName>
        <fullName evidence="11">S-adenosylmethionine synthase</fullName>
        <ecNumber evidence="11">2.5.1.6</ecNumber>
    </recommendedName>
</protein>
<comment type="similarity">
    <text evidence="2 12">Belongs to the AdoMet synthase family.</text>
</comment>
<dbReference type="Pfam" id="PF02773">
    <property type="entry name" value="S-AdoMet_synt_C"/>
    <property type="match status" value="1"/>
</dbReference>
<dbReference type="FunFam" id="3.30.300.10:FF:000004">
    <property type="entry name" value="S-adenosylmethionine synthase"/>
    <property type="match status" value="1"/>
</dbReference>
<accession>A0AAV2R716</accession>
<dbReference type="EC" id="2.5.1.6" evidence="11"/>
<name>A0AAV2R716_MEGNR</name>
<evidence type="ECO:0000313" key="16">
    <source>
        <dbReference type="EMBL" id="CAL4112878.1"/>
    </source>
</evidence>
<organism evidence="16 17">
    <name type="scientific">Meganyctiphanes norvegica</name>
    <name type="common">Northern krill</name>
    <name type="synonym">Thysanopoda norvegica</name>
    <dbReference type="NCBI Taxonomy" id="48144"/>
    <lineage>
        <taxon>Eukaryota</taxon>
        <taxon>Metazoa</taxon>
        <taxon>Ecdysozoa</taxon>
        <taxon>Arthropoda</taxon>
        <taxon>Crustacea</taxon>
        <taxon>Multicrustacea</taxon>
        <taxon>Malacostraca</taxon>
        <taxon>Eumalacostraca</taxon>
        <taxon>Eucarida</taxon>
        <taxon>Euphausiacea</taxon>
        <taxon>Euphausiidae</taxon>
        <taxon>Meganyctiphanes</taxon>
    </lineage>
</organism>
<dbReference type="GO" id="GO:0006730">
    <property type="term" value="P:one-carbon metabolic process"/>
    <property type="evidence" value="ECO:0007669"/>
    <property type="project" value="UniProtKB-KW"/>
</dbReference>
<dbReference type="Proteomes" id="UP001497623">
    <property type="component" value="Unassembled WGS sequence"/>
</dbReference>
<dbReference type="InterPro" id="IPR002133">
    <property type="entry name" value="S-AdoMet_synthetase"/>
</dbReference>
<evidence type="ECO:0000256" key="7">
    <source>
        <dbReference type="ARBA" id="ARBA00022840"/>
    </source>
</evidence>
<keyword evidence="3 11" id="KW-0554">One-carbon metabolism</keyword>
<evidence type="ECO:0000256" key="3">
    <source>
        <dbReference type="ARBA" id="ARBA00022563"/>
    </source>
</evidence>
<comment type="cofactor">
    <cofactor evidence="11">
        <name>K(+)</name>
        <dbReference type="ChEBI" id="CHEBI:29103"/>
    </cofactor>
    <text evidence="11">Binds 1 potassium ion per subunit. The potassium ion interacts primarily with the substrate.</text>
</comment>
<keyword evidence="9 11" id="KW-0630">Potassium</keyword>
<comment type="function">
    <text evidence="11">Catalyzes the formation of S-adenosylmethionine from methionine and ATP.</text>
</comment>
<evidence type="ECO:0000256" key="2">
    <source>
        <dbReference type="ARBA" id="ARBA00009685"/>
    </source>
</evidence>
<dbReference type="GO" id="GO:0006556">
    <property type="term" value="P:S-adenosylmethionine biosynthetic process"/>
    <property type="evidence" value="ECO:0007669"/>
    <property type="project" value="InterPro"/>
</dbReference>
<evidence type="ECO:0000259" key="15">
    <source>
        <dbReference type="Pfam" id="PF02773"/>
    </source>
</evidence>
<dbReference type="AlphaFoldDB" id="A0AAV2R716"/>
<dbReference type="Pfam" id="PF02772">
    <property type="entry name" value="S-AdoMet_synt_M"/>
    <property type="match status" value="1"/>
</dbReference>
<keyword evidence="8 11" id="KW-0460">Magnesium</keyword>
<evidence type="ECO:0000256" key="5">
    <source>
        <dbReference type="ARBA" id="ARBA00022723"/>
    </source>
</evidence>
<gene>
    <name evidence="16" type="ORF">MNOR_LOCUS19993</name>
</gene>
<evidence type="ECO:0000259" key="13">
    <source>
        <dbReference type="Pfam" id="PF00438"/>
    </source>
</evidence>
<dbReference type="FunFam" id="3.30.300.10:FF:000001">
    <property type="entry name" value="S-adenosylmethionine synthase"/>
    <property type="match status" value="1"/>
</dbReference>